<proteinExistence type="predicted"/>
<dbReference type="GO" id="GO:0008270">
    <property type="term" value="F:zinc ion binding"/>
    <property type="evidence" value="ECO:0007669"/>
    <property type="project" value="UniProtKB-KW"/>
</dbReference>
<dbReference type="PROSITE" id="PS00028">
    <property type="entry name" value="ZINC_FINGER_C2H2_1"/>
    <property type="match status" value="1"/>
</dbReference>
<gene>
    <name evidence="3" type="ORF">DVH24_005154</name>
</gene>
<dbReference type="InterPro" id="IPR036236">
    <property type="entry name" value="Znf_C2H2_sf"/>
</dbReference>
<evidence type="ECO:0000256" key="1">
    <source>
        <dbReference type="PROSITE-ProRule" id="PRU00042"/>
    </source>
</evidence>
<feature type="domain" description="C2H2-type" evidence="2">
    <location>
        <begin position="69"/>
        <end position="96"/>
    </location>
</feature>
<evidence type="ECO:0000259" key="2">
    <source>
        <dbReference type="PROSITE" id="PS50157"/>
    </source>
</evidence>
<dbReference type="PANTHER" id="PTHR45730">
    <property type="entry name" value="ZINC FINGER PROTEIN JAGGED"/>
    <property type="match status" value="1"/>
</dbReference>
<dbReference type="PANTHER" id="PTHR45730:SF108">
    <property type="entry name" value="PROTEIN LATE FLOWERING"/>
    <property type="match status" value="1"/>
</dbReference>
<reference evidence="3 4" key="1">
    <citation type="submission" date="2018-10" db="EMBL/GenBank/DDBJ databases">
        <title>A high-quality apple genome assembly.</title>
        <authorList>
            <person name="Hu J."/>
        </authorList>
    </citation>
    <scope>NUCLEOTIDE SEQUENCE [LARGE SCALE GENOMIC DNA]</scope>
    <source>
        <strain evidence="4">cv. HFTH1</strain>
        <tissue evidence="3">Young leaf</tissue>
    </source>
</reference>
<dbReference type="InterPro" id="IPR045320">
    <property type="entry name" value="JAGGED/SL1-like"/>
</dbReference>
<evidence type="ECO:0000313" key="3">
    <source>
        <dbReference type="EMBL" id="RXH81240.1"/>
    </source>
</evidence>
<sequence>MLNFMFKSPSMFNNSKSSAHRSTIAPCKRSPSIAPCNPITSDTSIPMMYPMSPILGSCLYFQNRGSWKYACSSCDKAFPTTQALGGHQNAHRKERNDLRVNEVARAAQENRRFRPYVFQHDPWRWAPPSIYNDFINKTKPRMRSYDFYHFLGMAGDCNPKWGAGLGFGSGSKRKKRGFDDNDDAGADRDKKKGKYVGVIDDLKVSMSNVTLSLATGSGDVDKSDSGLDWEDGECMYVVGGDGEASTSKTEELDLNLKL</sequence>
<organism evidence="3 4">
    <name type="scientific">Malus domestica</name>
    <name type="common">Apple</name>
    <name type="synonym">Pyrus malus</name>
    <dbReference type="NCBI Taxonomy" id="3750"/>
    <lineage>
        <taxon>Eukaryota</taxon>
        <taxon>Viridiplantae</taxon>
        <taxon>Streptophyta</taxon>
        <taxon>Embryophyta</taxon>
        <taxon>Tracheophyta</taxon>
        <taxon>Spermatophyta</taxon>
        <taxon>Magnoliopsida</taxon>
        <taxon>eudicotyledons</taxon>
        <taxon>Gunneridae</taxon>
        <taxon>Pentapetalae</taxon>
        <taxon>rosids</taxon>
        <taxon>fabids</taxon>
        <taxon>Rosales</taxon>
        <taxon>Rosaceae</taxon>
        <taxon>Amygdaloideae</taxon>
        <taxon>Maleae</taxon>
        <taxon>Malus</taxon>
    </lineage>
</organism>
<dbReference type="SUPFAM" id="SSF57667">
    <property type="entry name" value="beta-beta-alpha zinc fingers"/>
    <property type="match status" value="1"/>
</dbReference>
<keyword evidence="1" id="KW-0863">Zinc-finger</keyword>
<keyword evidence="1" id="KW-0862">Zinc</keyword>
<dbReference type="PROSITE" id="PS50157">
    <property type="entry name" value="ZINC_FINGER_C2H2_2"/>
    <property type="match status" value="1"/>
</dbReference>
<comment type="caution">
    <text evidence="3">The sequence shown here is derived from an EMBL/GenBank/DDBJ whole genome shotgun (WGS) entry which is preliminary data.</text>
</comment>
<dbReference type="Gene3D" id="3.30.160.60">
    <property type="entry name" value="Classic Zinc Finger"/>
    <property type="match status" value="1"/>
</dbReference>
<dbReference type="Pfam" id="PF13912">
    <property type="entry name" value="zf-C2H2_6"/>
    <property type="match status" value="1"/>
</dbReference>
<dbReference type="InterPro" id="IPR013087">
    <property type="entry name" value="Znf_C2H2_type"/>
</dbReference>
<dbReference type="Proteomes" id="UP000290289">
    <property type="component" value="Chromosome 12"/>
</dbReference>
<keyword evidence="4" id="KW-1185">Reference proteome</keyword>
<dbReference type="EMBL" id="RDQH01000338">
    <property type="protein sequence ID" value="RXH81240.1"/>
    <property type="molecule type" value="Genomic_DNA"/>
</dbReference>
<keyword evidence="1" id="KW-0479">Metal-binding</keyword>
<evidence type="ECO:0000313" key="4">
    <source>
        <dbReference type="Proteomes" id="UP000290289"/>
    </source>
</evidence>
<protein>
    <recommendedName>
        <fullName evidence="2">C2H2-type domain-containing protein</fullName>
    </recommendedName>
</protein>
<accession>A0A498IDJ2</accession>
<dbReference type="STRING" id="3750.A0A498IDJ2"/>
<dbReference type="AlphaFoldDB" id="A0A498IDJ2"/>
<name>A0A498IDJ2_MALDO</name>
<dbReference type="GO" id="GO:0003700">
    <property type="term" value="F:DNA-binding transcription factor activity"/>
    <property type="evidence" value="ECO:0007669"/>
    <property type="project" value="InterPro"/>
</dbReference>